<feature type="region of interest" description="Disordered" evidence="1">
    <location>
        <begin position="886"/>
        <end position="908"/>
    </location>
</feature>
<dbReference type="InterPro" id="IPR001374">
    <property type="entry name" value="R3H_dom"/>
</dbReference>
<feature type="region of interest" description="Disordered" evidence="1">
    <location>
        <begin position="1"/>
        <end position="57"/>
    </location>
</feature>
<dbReference type="AlphaFoldDB" id="A0A1X7S7Z9"/>
<dbReference type="GO" id="GO:0003676">
    <property type="term" value="F:nucleic acid binding"/>
    <property type="evidence" value="ECO:0007669"/>
    <property type="project" value="UniProtKB-UniRule"/>
</dbReference>
<feature type="region of interest" description="Disordered" evidence="1">
    <location>
        <begin position="166"/>
        <end position="192"/>
    </location>
</feature>
<evidence type="ECO:0000313" key="5">
    <source>
        <dbReference type="Proteomes" id="UP000215127"/>
    </source>
</evidence>
<reference evidence="4 5" key="1">
    <citation type="submission" date="2016-06" db="EMBL/GenBank/DDBJ databases">
        <authorList>
            <person name="Kjaerup R.B."/>
            <person name="Dalgaard T.S."/>
            <person name="Juul-Madsen H.R."/>
        </authorList>
    </citation>
    <scope>NUCLEOTIDE SEQUENCE [LARGE SCALE GENOMIC DNA]</scope>
</reference>
<proteinExistence type="predicted"/>
<evidence type="ECO:0000313" key="4">
    <source>
        <dbReference type="EMBL" id="SMQ55357.1"/>
    </source>
</evidence>
<feature type="compositionally biased region" description="Basic and acidic residues" evidence="1">
    <location>
        <begin position="702"/>
        <end position="713"/>
    </location>
</feature>
<feature type="compositionally biased region" description="Acidic residues" evidence="1">
    <location>
        <begin position="504"/>
        <end position="514"/>
    </location>
</feature>
<feature type="compositionally biased region" description="Polar residues" evidence="1">
    <location>
        <begin position="72"/>
        <end position="82"/>
    </location>
</feature>
<organism evidence="4 5">
    <name type="scientific">Zymoseptoria tritici (strain ST99CH_3D7)</name>
    <dbReference type="NCBI Taxonomy" id="1276538"/>
    <lineage>
        <taxon>Eukaryota</taxon>
        <taxon>Fungi</taxon>
        <taxon>Dikarya</taxon>
        <taxon>Ascomycota</taxon>
        <taxon>Pezizomycotina</taxon>
        <taxon>Dothideomycetes</taxon>
        <taxon>Dothideomycetidae</taxon>
        <taxon>Mycosphaerellales</taxon>
        <taxon>Mycosphaerellaceae</taxon>
        <taxon>Zymoseptoria</taxon>
    </lineage>
</organism>
<dbReference type="InterPro" id="IPR036867">
    <property type="entry name" value="R3H_dom_sf"/>
</dbReference>
<dbReference type="PANTHER" id="PTHR14195">
    <property type="entry name" value="G PATCH DOMAIN CONTAINING PROTEIN 2"/>
    <property type="match status" value="1"/>
</dbReference>
<dbReference type="Gene3D" id="3.30.1370.50">
    <property type="entry name" value="R3H-like domain"/>
    <property type="match status" value="1"/>
</dbReference>
<evidence type="ECO:0008006" key="6">
    <source>
        <dbReference type="Google" id="ProtNLM"/>
    </source>
</evidence>
<protein>
    <recommendedName>
        <fullName evidence="6">Protein SQS1</fullName>
    </recommendedName>
</protein>
<feature type="compositionally biased region" description="Basic and acidic residues" evidence="1">
    <location>
        <begin position="319"/>
        <end position="334"/>
    </location>
</feature>
<dbReference type="Pfam" id="PF01424">
    <property type="entry name" value="R3H"/>
    <property type="match status" value="1"/>
</dbReference>
<feature type="region of interest" description="Disordered" evidence="1">
    <location>
        <begin position="211"/>
        <end position="247"/>
    </location>
</feature>
<feature type="compositionally biased region" description="Acidic residues" evidence="1">
    <location>
        <begin position="521"/>
        <end position="531"/>
    </location>
</feature>
<dbReference type="SUPFAM" id="SSF82708">
    <property type="entry name" value="R3H domain"/>
    <property type="match status" value="1"/>
</dbReference>
<feature type="region of interest" description="Disordered" evidence="1">
    <location>
        <begin position="71"/>
        <end position="130"/>
    </location>
</feature>
<dbReference type="InterPro" id="IPR051189">
    <property type="entry name" value="Splicing_assoc_domain"/>
</dbReference>
<sequence length="908" mass="98683">MAKNKQKGRAGKKQKAQKAFRQPQRDYDDDDFEQSPFKPFKGFAGSAPPRNGASSFTANVKFREQAIAFVSAGTNAPPTQLRHTTDATPPPPYTSNDDDEDEEMDDLSDVAEDNIEINIVTSTTIEESEDRMADLNIHNATEEMEVDEAPTEPMFVVDTVGDSSLESKMANSKRAARRAPSPIPSDSDDEVVVFSGRNKRAVIIDDAPIAVASPAPGKTPASARTPALPVAPTNVKATAPQPPVEEAPHMTDDLLRALAGGTEPIKSAKEAPTYMGWASQPSVHDQTVRPAGEWTPAPDVPYWRKHNKKPRPDLGPSESEIKAFEEAPQKDSKVRFVQADNSETSKDTADDVATAKADWKYTLKEKKAAKGKASMRERLPHLVVVGQQADVSSVSTVDPYAAEISVKDAGPSRRAGKKGRKKSNRAMRKAIDSDDNDTDGEAAYDDYMENLAAGLDDDDVGNGSEVEISAFEARSVGLGPSMVVNGKAIADDEVLPKYMRSEGEDHESDWESDSSDALNPDSDELSSEEDLNASDLEDELEYTEKQMWEDELDIRQRRIERMTDEQIARLFAKQEELGMTGDELLIDDGAFTYTSDEGFGDITAARAGLSEITNSAFGKRSARRSGGDKKFNFPNATALADTVEQYGENGFDIMDMERPSLRPTKKGRKGKLPDVLDTISDDELKANLNDAWQKDRFKKSQQKLEREELRREGLLGSAGRKGKPDLNAKYPLGMTMRQVADELRDFLQNDSMMTRSFPSMAKSDRAALHTIATAFNLNSKSQGSGKNRFPILAKTARTQPYSPDVFERVMAVSEKGFLTNGKAKKLAKGGAVPGGPGGRGKGGFSKSAVGVRNGEIVGAGAAEIGQESMGHRLMLKMGWSKGMGLGKDGEGSQAPIEQKIRLGTAGLG</sequence>
<evidence type="ECO:0000259" key="2">
    <source>
        <dbReference type="PROSITE" id="PS50174"/>
    </source>
</evidence>
<dbReference type="SMART" id="SM00443">
    <property type="entry name" value="G_patch"/>
    <property type="match status" value="1"/>
</dbReference>
<dbReference type="STRING" id="1276538.A0A1X7S7Z9"/>
<name>A0A1X7S7Z9_ZYMT9</name>
<dbReference type="Proteomes" id="UP000215127">
    <property type="component" value="Chromosome 11"/>
</dbReference>
<keyword evidence="5" id="KW-1185">Reference proteome</keyword>
<dbReference type="PROSITE" id="PS50174">
    <property type="entry name" value="G_PATCH"/>
    <property type="match status" value="1"/>
</dbReference>
<dbReference type="EMBL" id="LT853702">
    <property type="protein sequence ID" value="SMQ55357.1"/>
    <property type="molecule type" value="Genomic_DNA"/>
</dbReference>
<accession>A0A1X7S7Z9</accession>
<feature type="domain" description="R3H" evidence="3">
    <location>
        <begin position="733"/>
        <end position="796"/>
    </location>
</feature>
<feature type="compositionally biased region" description="Acidic residues" evidence="1">
    <location>
        <begin position="433"/>
        <end position="442"/>
    </location>
</feature>
<feature type="domain" description="G-patch" evidence="2">
    <location>
        <begin position="866"/>
        <end position="908"/>
    </location>
</feature>
<feature type="region of interest" description="Disordered" evidence="1">
    <location>
        <begin position="408"/>
        <end position="442"/>
    </location>
</feature>
<feature type="region of interest" description="Disordered" evidence="1">
    <location>
        <begin position="281"/>
        <end position="357"/>
    </location>
</feature>
<dbReference type="PROSITE" id="PS51061">
    <property type="entry name" value="R3H"/>
    <property type="match status" value="1"/>
</dbReference>
<evidence type="ECO:0000259" key="3">
    <source>
        <dbReference type="PROSITE" id="PS51061"/>
    </source>
</evidence>
<feature type="compositionally biased region" description="Basic residues" evidence="1">
    <location>
        <begin position="414"/>
        <end position="428"/>
    </location>
</feature>
<feature type="region of interest" description="Disordered" evidence="1">
    <location>
        <begin position="501"/>
        <end position="531"/>
    </location>
</feature>
<dbReference type="InterPro" id="IPR000467">
    <property type="entry name" value="G_patch_dom"/>
</dbReference>
<feature type="compositionally biased region" description="Acidic residues" evidence="1">
    <location>
        <begin position="96"/>
        <end position="115"/>
    </location>
</feature>
<dbReference type="Pfam" id="PF01585">
    <property type="entry name" value="G-patch"/>
    <property type="match status" value="1"/>
</dbReference>
<feature type="region of interest" description="Disordered" evidence="1">
    <location>
        <begin position="698"/>
        <end position="729"/>
    </location>
</feature>
<evidence type="ECO:0000256" key="1">
    <source>
        <dbReference type="SAM" id="MobiDB-lite"/>
    </source>
</evidence>
<gene>
    <name evidence="4" type="ORF">ZT3D7_G10512</name>
</gene>
<feature type="compositionally biased region" description="Basic residues" evidence="1">
    <location>
        <begin position="1"/>
        <end position="18"/>
    </location>
</feature>